<keyword evidence="4" id="KW-0472">Membrane</keyword>
<sequence length="305" mass="30941">MTEPGGGGSREGLDVNEFGEDPYADSDAAYVLGALSPSERLRFERHLIGCPACRERVGELVGLPGLLATVSAEDVLAGELRGDARSEGAAVGDAAVEVEAATGETVDVLPQLLGRARRRRSLARLRIGAAAGLAVAAAVIVTLVVVISPAVSPQGTTPPGASLPTPASGTAEPVPLTVEHVLLVSVQPSPLSAEASFTPLPWGTRIDWTCTYDDQAGQAVGSLASPTPEVSSGQNPGQPQVGAYSRGYAMVVTAVDGTRTQVATWSAGPGTEVTPTATTSIQLADIASVTIVASDTGQVLLGSQL</sequence>
<keyword evidence="4" id="KW-0812">Transmembrane</keyword>
<dbReference type="Gene3D" id="1.10.10.1320">
    <property type="entry name" value="Anti-sigma factor, zinc-finger domain"/>
    <property type="match status" value="1"/>
</dbReference>
<dbReference type="InterPro" id="IPR041916">
    <property type="entry name" value="Anti_sigma_zinc_sf"/>
</dbReference>
<evidence type="ECO:0000256" key="4">
    <source>
        <dbReference type="SAM" id="Phobius"/>
    </source>
</evidence>
<keyword evidence="7" id="KW-1185">Reference proteome</keyword>
<accession>A0ABS2L2X0</accession>
<dbReference type="Pfam" id="PF13490">
    <property type="entry name" value="zf-HC2"/>
    <property type="match status" value="1"/>
</dbReference>
<feature type="region of interest" description="Disordered" evidence="3">
    <location>
        <begin position="219"/>
        <end position="241"/>
    </location>
</feature>
<evidence type="ECO:0000256" key="3">
    <source>
        <dbReference type="SAM" id="MobiDB-lite"/>
    </source>
</evidence>
<gene>
    <name evidence="6" type="ORF">JOE66_000714</name>
</gene>
<organism evidence="6 7">
    <name type="scientific">Subtercola frigoramans</name>
    <dbReference type="NCBI Taxonomy" id="120298"/>
    <lineage>
        <taxon>Bacteria</taxon>
        <taxon>Bacillati</taxon>
        <taxon>Actinomycetota</taxon>
        <taxon>Actinomycetes</taxon>
        <taxon>Micrococcales</taxon>
        <taxon>Microbacteriaceae</taxon>
        <taxon>Subtercola</taxon>
    </lineage>
</organism>
<keyword evidence="2" id="KW-0804">Transcription</keyword>
<feature type="transmembrane region" description="Helical" evidence="4">
    <location>
        <begin position="125"/>
        <end position="147"/>
    </location>
</feature>
<reference evidence="6 7" key="1">
    <citation type="submission" date="2021-01" db="EMBL/GenBank/DDBJ databases">
        <title>Sequencing the genomes of 1000 actinobacteria strains.</title>
        <authorList>
            <person name="Klenk H.-P."/>
        </authorList>
    </citation>
    <scope>NUCLEOTIDE SEQUENCE [LARGE SCALE GENOMIC DNA]</scope>
    <source>
        <strain evidence="6 7">DSM 13057</strain>
    </source>
</reference>
<dbReference type="EMBL" id="JAFBBU010000001">
    <property type="protein sequence ID" value="MBM7471080.1"/>
    <property type="molecule type" value="Genomic_DNA"/>
</dbReference>
<comment type="caution">
    <text evidence="6">The sequence shown here is derived from an EMBL/GenBank/DDBJ whole genome shotgun (WGS) entry which is preliminary data.</text>
</comment>
<name>A0ABS2L2X0_9MICO</name>
<protein>
    <submittedName>
        <fullName evidence="6">RNA polymerase sigma-70 factor (ECF subfamily)</fullName>
    </submittedName>
</protein>
<evidence type="ECO:0000313" key="6">
    <source>
        <dbReference type="EMBL" id="MBM7471080.1"/>
    </source>
</evidence>
<evidence type="ECO:0000259" key="5">
    <source>
        <dbReference type="Pfam" id="PF13490"/>
    </source>
</evidence>
<evidence type="ECO:0000313" key="7">
    <source>
        <dbReference type="Proteomes" id="UP000776164"/>
    </source>
</evidence>
<dbReference type="RefSeq" id="WP_205106818.1">
    <property type="nucleotide sequence ID" value="NZ_BAAAHT010000017.1"/>
</dbReference>
<keyword evidence="4" id="KW-1133">Transmembrane helix</keyword>
<dbReference type="Proteomes" id="UP000776164">
    <property type="component" value="Unassembled WGS sequence"/>
</dbReference>
<dbReference type="InterPro" id="IPR027383">
    <property type="entry name" value="Znf_put"/>
</dbReference>
<feature type="compositionally biased region" description="Polar residues" evidence="3">
    <location>
        <begin position="224"/>
        <end position="238"/>
    </location>
</feature>
<keyword evidence="1" id="KW-0805">Transcription regulation</keyword>
<feature type="domain" description="Putative zinc-finger" evidence="5">
    <location>
        <begin position="29"/>
        <end position="54"/>
    </location>
</feature>
<evidence type="ECO:0000256" key="2">
    <source>
        <dbReference type="ARBA" id="ARBA00023163"/>
    </source>
</evidence>
<evidence type="ECO:0000256" key="1">
    <source>
        <dbReference type="ARBA" id="ARBA00023015"/>
    </source>
</evidence>
<proteinExistence type="predicted"/>